<keyword evidence="1" id="KW-1133">Transmembrane helix</keyword>
<sequence length="206" mass="23893">MRKVIFFALLSFFLILIPVTVLRVTPLELALKSPANLTNFIQRILGLTLFTLLFVQVLLGAFMAKFTNKLGEWIFNYHVIEGLTIYTIAFLHALSFMVFNRFTGSGWNPYFVFVDICLLCQTPIDYYYTLGRISFWLLTVTVFAAIFRKTNPWMRENWRKLHVINYAVFLIVGAHGFFIGTDFRSLPFYLYAIVSYAIVTGVVMFI</sequence>
<comment type="caution">
    <text evidence="2">The sequence shown here is derived from an EMBL/GenBank/DDBJ whole genome shotgun (WGS) entry which is preliminary data.</text>
</comment>
<proteinExistence type="predicted"/>
<keyword evidence="1" id="KW-0472">Membrane</keyword>
<evidence type="ECO:0008006" key="4">
    <source>
        <dbReference type="Google" id="ProtNLM"/>
    </source>
</evidence>
<gene>
    <name evidence="2" type="ORF">A2573_00705</name>
</gene>
<reference evidence="2 3" key="1">
    <citation type="journal article" date="2016" name="Nat. Commun.">
        <title>Thousands of microbial genomes shed light on interconnected biogeochemical processes in an aquifer system.</title>
        <authorList>
            <person name="Anantharaman K."/>
            <person name="Brown C.T."/>
            <person name="Hug L.A."/>
            <person name="Sharon I."/>
            <person name="Castelle C.J."/>
            <person name="Probst A.J."/>
            <person name="Thomas B.C."/>
            <person name="Singh A."/>
            <person name="Wilkins M.J."/>
            <person name="Karaoz U."/>
            <person name="Brodie E.L."/>
            <person name="Williams K.H."/>
            <person name="Hubbard S.S."/>
            <person name="Banfield J.F."/>
        </authorList>
    </citation>
    <scope>NUCLEOTIDE SEQUENCE [LARGE SCALE GENOMIC DNA]</scope>
</reference>
<organism evidence="2 3">
    <name type="scientific">Candidatus Woesebacteria bacterium RIFOXYD1_FULL_43_18</name>
    <dbReference type="NCBI Taxonomy" id="1802551"/>
    <lineage>
        <taxon>Bacteria</taxon>
        <taxon>Candidatus Woeseibacteriota</taxon>
    </lineage>
</organism>
<feature type="transmembrane region" description="Helical" evidence="1">
    <location>
        <begin position="186"/>
        <end position="205"/>
    </location>
</feature>
<name>A0A1F8DJV5_9BACT</name>
<keyword evidence="1" id="KW-0812">Transmembrane</keyword>
<dbReference type="EMBL" id="MGIL01000002">
    <property type="protein sequence ID" value="OGM88890.1"/>
    <property type="molecule type" value="Genomic_DNA"/>
</dbReference>
<feature type="non-terminal residue" evidence="2">
    <location>
        <position position="206"/>
    </location>
</feature>
<dbReference type="Proteomes" id="UP000177596">
    <property type="component" value="Unassembled WGS sequence"/>
</dbReference>
<evidence type="ECO:0000256" key="1">
    <source>
        <dbReference type="SAM" id="Phobius"/>
    </source>
</evidence>
<feature type="transmembrane region" description="Helical" evidence="1">
    <location>
        <begin position="74"/>
        <end position="99"/>
    </location>
</feature>
<feature type="transmembrane region" description="Helical" evidence="1">
    <location>
        <begin position="133"/>
        <end position="151"/>
    </location>
</feature>
<protein>
    <recommendedName>
        <fullName evidence="4">Ferric oxidoreductase domain-containing protein</fullName>
    </recommendedName>
</protein>
<evidence type="ECO:0000313" key="3">
    <source>
        <dbReference type="Proteomes" id="UP000177596"/>
    </source>
</evidence>
<dbReference type="AlphaFoldDB" id="A0A1F8DJV5"/>
<accession>A0A1F8DJV5</accession>
<feature type="transmembrane region" description="Helical" evidence="1">
    <location>
        <begin position="40"/>
        <end position="62"/>
    </location>
</feature>
<feature type="transmembrane region" description="Helical" evidence="1">
    <location>
        <begin position="163"/>
        <end position="180"/>
    </location>
</feature>
<evidence type="ECO:0000313" key="2">
    <source>
        <dbReference type="EMBL" id="OGM88890.1"/>
    </source>
</evidence>